<evidence type="ECO:0000256" key="9">
    <source>
        <dbReference type="ARBA" id="ARBA00029447"/>
    </source>
</evidence>
<evidence type="ECO:0000256" key="3">
    <source>
        <dbReference type="ARBA" id="ARBA00022481"/>
    </source>
</evidence>
<evidence type="ECO:0000256" key="4">
    <source>
        <dbReference type="ARBA" id="ARBA00022500"/>
    </source>
</evidence>
<dbReference type="Gene3D" id="1.10.287.950">
    <property type="entry name" value="Methyl-accepting chemotaxis protein"/>
    <property type="match status" value="1"/>
</dbReference>
<evidence type="ECO:0000313" key="15">
    <source>
        <dbReference type="Proteomes" id="UP001597041"/>
    </source>
</evidence>
<keyword evidence="15" id="KW-1185">Reference proteome</keyword>
<keyword evidence="2" id="KW-1003">Cell membrane</keyword>
<keyword evidence="6 11" id="KW-1133">Transmembrane helix</keyword>
<evidence type="ECO:0000256" key="1">
    <source>
        <dbReference type="ARBA" id="ARBA00004651"/>
    </source>
</evidence>
<dbReference type="InterPro" id="IPR033479">
    <property type="entry name" value="dCache_1"/>
</dbReference>
<evidence type="ECO:0000256" key="7">
    <source>
        <dbReference type="ARBA" id="ARBA00023136"/>
    </source>
</evidence>
<feature type="transmembrane region" description="Helical" evidence="11">
    <location>
        <begin position="281"/>
        <end position="302"/>
    </location>
</feature>
<dbReference type="PROSITE" id="PS50111">
    <property type="entry name" value="CHEMOTAXIS_TRANSDUC_2"/>
    <property type="match status" value="1"/>
</dbReference>
<dbReference type="SMART" id="SM00304">
    <property type="entry name" value="HAMP"/>
    <property type="match status" value="1"/>
</dbReference>
<dbReference type="CDD" id="cd12912">
    <property type="entry name" value="PDC2_MCP_like"/>
    <property type="match status" value="1"/>
</dbReference>
<dbReference type="CDD" id="cd12913">
    <property type="entry name" value="PDC1_MCP_like"/>
    <property type="match status" value="1"/>
</dbReference>
<comment type="caution">
    <text evidence="14">The sequence shown here is derived from an EMBL/GenBank/DDBJ whole genome shotgun (WGS) entry which is preliminary data.</text>
</comment>
<dbReference type="Pfam" id="PF02743">
    <property type="entry name" value="dCache_1"/>
    <property type="match status" value="1"/>
</dbReference>
<name>A0ABW3NEW2_9BACI</name>
<dbReference type="PROSITE" id="PS50885">
    <property type="entry name" value="HAMP"/>
    <property type="match status" value="1"/>
</dbReference>
<dbReference type="InterPro" id="IPR004089">
    <property type="entry name" value="MCPsignal_dom"/>
</dbReference>
<comment type="similarity">
    <text evidence="9">Belongs to the methyl-accepting chemotaxis (MCP) protein family.</text>
</comment>
<gene>
    <name evidence="14" type="ORF">ACFQ19_08160</name>
</gene>
<dbReference type="Proteomes" id="UP001597041">
    <property type="component" value="Unassembled WGS sequence"/>
</dbReference>
<dbReference type="Pfam" id="PF00672">
    <property type="entry name" value="HAMP"/>
    <property type="match status" value="1"/>
</dbReference>
<reference evidence="15" key="1">
    <citation type="journal article" date="2019" name="Int. J. Syst. Evol. Microbiol.">
        <title>The Global Catalogue of Microorganisms (GCM) 10K type strain sequencing project: providing services to taxonomists for standard genome sequencing and annotation.</title>
        <authorList>
            <consortium name="The Broad Institute Genomics Platform"/>
            <consortium name="The Broad Institute Genome Sequencing Center for Infectious Disease"/>
            <person name="Wu L."/>
            <person name="Ma J."/>
        </authorList>
    </citation>
    <scope>NUCLEOTIDE SEQUENCE [LARGE SCALE GENOMIC DNA]</scope>
    <source>
        <strain evidence="15">CCUG 56608</strain>
    </source>
</reference>
<evidence type="ECO:0000256" key="8">
    <source>
        <dbReference type="ARBA" id="ARBA00023224"/>
    </source>
</evidence>
<evidence type="ECO:0000259" key="12">
    <source>
        <dbReference type="PROSITE" id="PS50111"/>
    </source>
</evidence>
<dbReference type="CDD" id="cd06225">
    <property type="entry name" value="HAMP"/>
    <property type="match status" value="1"/>
</dbReference>
<accession>A0ABW3NEW2</accession>
<feature type="domain" description="HAMP" evidence="13">
    <location>
        <begin position="299"/>
        <end position="351"/>
    </location>
</feature>
<evidence type="ECO:0000256" key="5">
    <source>
        <dbReference type="ARBA" id="ARBA00022692"/>
    </source>
</evidence>
<evidence type="ECO:0000256" key="11">
    <source>
        <dbReference type="SAM" id="Phobius"/>
    </source>
</evidence>
<keyword evidence="8 10" id="KW-0807">Transducer</keyword>
<dbReference type="PANTHER" id="PTHR32089">
    <property type="entry name" value="METHYL-ACCEPTING CHEMOTAXIS PROTEIN MCPB"/>
    <property type="match status" value="1"/>
</dbReference>
<keyword evidence="4" id="KW-0145">Chemotaxis</keyword>
<evidence type="ECO:0000256" key="6">
    <source>
        <dbReference type="ARBA" id="ARBA00022989"/>
    </source>
</evidence>
<organism evidence="14 15">
    <name type="scientific">Oceanobacillus locisalsi</name>
    <dbReference type="NCBI Taxonomy" id="546107"/>
    <lineage>
        <taxon>Bacteria</taxon>
        <taxon>Bacillati</taxon>
        <taxon>Bacillota</taxon>
        <taxon>Bacilli</taxon>
        <taxon>Bacillales</taxon>
        <taxon>Bacillaceae</taxon>
        <taxon>Oceanobacillus</taxon>
    </lineage>
</organism>
<evidence type="ECO:0000259" key="13">
    <source>
        <dbReference type="PROSITE" id="PS50885"/>
    </source>
</evidence>
<sequence length="656" mass="71264">MKRIFKAKGIRFKLVLSFFLILLVPGAIIAAMSYISSSDTIEEQTKEQVQRLTAVMDQTVNNTFALKQNDIEVLSNVITEDVIEDTDDLERRMSEYIEMHAEAPEIYLATTTGDYYMQPELEMEEGYDPRERDWYQDAMENPGEVIISDPYVTASGNGQLAVSVAKALEDGSGAIGLDVSIDFIQQLVSEMNVGENGYALLLDNNQNFIYHPEIEGGEQAEESFYQKMYEQENGTFNYDYNDTSKIMVFETNDTTGWKLGGTIDYSEVLAEAKTISTPVTIVLALTVVIGTGIILLLIRSVIRPIKELKAKAETISSGDLTQTIEVKTKDEIGELGTAFNDMQNSLKGLIQDVEWNAQQVAASAQELTANADQMTSSSEQVSLAVQEVSSSSETQLNGTEDSANALEEVSTGVGKIVDSASEVTELVNHMSDQAEVGGEAVTDTLNQMTSIQSSVDNTNVNITSLTERSNEVSTILKVITDISEQTNLLALNAAIEAARAGEHGKGFAVVADEVRKLAEQSKTSAGEISSILQGIQTDVKDAVEKMSQVTANVDKGLEVSNDAMDKFKGIVQSSADIKPQMQEAMAISQQMQAAVQQVTDTANDLAASARSNAASSQEVAASTEEQLASMEEISASAKSLSTMAEDLTEKISRYQY</sequence>
<protein>
    <submittedName>
        <fullName evidence="14">Methyl-accepting chemotaxis protein</fullName>
    </submittedName>
</protein>
<dbReference type="SMART" id="SM00283">
    <property type="entry name" value="MA"/>
    <property type="match status" value="1"/>
</dbReference>
<dbReference type="SUPFAM" id="SSF58104">
    <property type="entry name" value="Methyl-accepting chemotaxis protein (MCP) signaling domain"/>
    <property type="match status" value="1"/>
</dbReference>
<evidence type="ECO:0000256" key="2">
    <source>
        <dbReference type="ARBA" id="ARBA00022475"/>
    </source>
</evidence>
<keyword evidence="5 11" id="KW-0812">Transmembrane</keyword>
<dbReference type="PANTHER" id="PTHR32089:SF114">
    <property type="entry name" value="METHYL-ACCEPTING CHEMOTAXIS PROTEIN MCPB"/>
    <property type="match status" value="1"/>
</dbReference>
<dbReference type="RefSeq" id="WP_379591583.1">
    <property type="nucleotide sequence ID" value="NZ_JBHTKK010000007.1"/>
</dbReference>
<dbReference type="EMBL" id="JBHTKK010000007">
    <property type="protein sequence ID" value="MFD1065998.1"/>
    <property type="molecule type" value="Genomic_DNA"/>
</dbReference>
<dbReference type="CDD" id="cd11386">
    <property type="entry name" value="MCP_signal"/>
    <property type="match status" value="1"/>
</dbReference>
<evidence type="ECO:0000313" key="14">
    <source>
        <dbReference type="EMBL" id="MFD1065998.1"/>
    </source>
</evidence>
<dbReference type="InterPro" id="IPR029151">
    <property type="entry name" value="Sensor-like_sf"/>
</dbReference>
<proteinExistence type="inferred from homology"/>
<keyword evidence="7 11" id="KW-0472">Membrane</keyword>
<dbReference type="Gene3D" id="1.10.8.500">
    <property type="entry name" value="HAMP domain in histidine kinase"/>
    <property type="match status" value="1"/>
</dbReference>
<feature type="domain" description="Methyl-accepting transducer" evidence="12">
    <location>
        <begin position="370"/>
        <end position="606"/>
    </location>
</feature>
<evidence type="ECO:0000256" key="10">
    <source>
        <dbReference type="PROSITE-ProRule" id="PRU00284"/>
    </source>
</evidence>
<dbReference type="InterPro" id="IPR003660">
    <property type="entry name" value="HAMP_dom"/>
</dbReference>
<comment type="subcellular location">
    <subcellularLocation>
        <location evidence="1">Cell membrane</location>
        <topology evidence="1">Multi-pass membrane protein</topology>
    </subcellularLocation>
</comment>
<dbReference type="SUPFAM" id="SSF103190">
    <property type="entry name" value="Sensory domain-like"/>
    <property type="match status" value="1"/>
</dbReference>
<dbReference type="Gene3D" id="3.30.450.20">
    <property type="entry name" value="PAS domain"/>
    <property type="match status" value="2"/>
</dbReference>
<keyword evidence="3" id="KW-0488">Methylation</keyword>
<dbReference type="Pfam" id="PF00015">
    <property type="entry name" value="MCPsignal"/>
    <property type="match status" value="1"/>
</dbReference>